<dbReference type="Proteomes" id="UP000694865">
    <property type="component" value="Unplaced"/>
</dbReference>
<keyword evidence="3" id="KW-1185">Reference proteome</keyword>
<evidence type="ECO:0000259" key="2">
    <source>
        <dbReference type="Pfam" id="PF13621"/>
    </source>
</evidence>
<feature type="region of interest" description="Disordered" evidence="1">
    <location>
        <begin position="1"/>
        <end position="32"/>
    </location>
</feature>
<dbReference type="PANTHER" id="PTHR12461:SF37">
    <property type="entry name" value="JMJC DOMAIN-CONTAINING PROTEIN"/>
    <property type="match status" value="1"/>
</dbReference>
<evidence type="ECO:0000256" key="1">
    <source>
        <dbReference type="SAM" id="MobiDB-lite"/>
    </source>
</evidence>
<name>A0ABM0M823_SACKO</name>
<dbReference type="SUPFAM" id="SSF51197">
    <property type="entry name" value="Clavaminate synthase-like"/>
    <property type="match status" value="1"/>
</dbReference>
<dbReference type="GeneID" id="102800814"/>
<sequence length="489" mass="55481">MSQCSKDTDQLPDPPRGHMQPFGSHTDSSDTTEELNYVPHSLQFYEKYVKTQTPVIFRGALNQSRVLRIWTNEYLKEHYGNLPVLIQSDGLAGRTTVNKYIDHYQDADGSVMSTVPKPMEKDLPIPPCLLCGTFTEGIQNVELLWSGANARSIVHQHSYEELQCVIKGTVRMVFIQPNQTHLLYLSGESLKEFRGESVIDVDAVDLLKYPKIQQVKYSSVAVNEGDCFYLPHGYSHQFVINDAELTLAYSIWFSFFTKSRPFEGSHCDKELQMKAVSDVDVLWTFDGSADGDLQMEHMDIHVLRTVLLTSGDGNGLIFLDKFTNHFFNSDTVKQKNEEDDIRRQFCDILDPTGRGYVTVKEVKALSIDTLKKLLLKFDPTDVLNTVDLEYSIINAEVITNVVTYLATVGPDPGFHANELIDAYVQQLGGTREKAQEILAGLGAHEDELVTMEMVNEKLEKAITKFRNARPNEPANHRLWFKHLIQHNEI</sequence>
<dbReference type="Pfam" id="PF13621">
    <property type="entry name" value="Cupin_8"/>
    <property type="match status" value="1"/>
</dbReference>
<dbReference type="RefSeq" id="XP_006816164.1">
    <property type="nucleotide sequence ID" value="XM_006816101.1"/>
</dbReference>
<dbReference type="InterPro" id="IPR041667">
    <property type="entry name" value="Cupin_8"/>
</dbReference>
<evidence type="ECO:0000313" key="4">
    <source>
        <dbReference type="RefSeq" id="XP_006816164.1"/>
    </source>
</evidence>
<organism evidence="3 4">
    <name type="scientific">Saccoglossus kowalevskii</name>
    <name type="common">Acorn worm</name>
    <dbReference type="NCBI Taxonomy" id="10224"/>
    <lineage>
        <taxon>Eukaryota</taxon>
        <taxon>Metazoa</taxon>
        <taxon>Hemichordata</taxon>
        <taxon>Enteropneusta</taxon>
        <taxon>Harrimaniidae</taxon>
        <taxon>Saccoglossus</taxon>
    </lineage>
</organism>
<feature type="domain" description="Cupin-like" evidence="2">
    <location>
        <begin position="134"/>
        <end position="254"/>
    </location>
</feature>
<proteinExistence type="predicted"/>
<evidence type="ECO:0000313" key="3">
    <source>
        <dbReference type="Proteomes" id="UP000694865"/>
    </source>
</evidence>
<accession>A0ABM0M823</accession>
<protein>
    <submittedName>
        <fullName evidence="4">Uncharacterized protein LOC102800814</fullName>
    </submittedName>
</protein>
<gene>
    <name evidence="4" type="primary">LOC102800814</name>
</gene>
<dbReference type="Gene3D" id="2.60.120.650">
    <property type="entry name" value="Cupin"/>
    <property type="match status" value="1"/>
</dbReference>
<reference evidence="4" key="1">
    <citation type="submission" date="2025-08" db="UniProtKB">
        <authorList>
            <consortium name="RefSeq"/>
        </authorList>
    </citation>
    <scope>IDENTIFICATION</scope>
    <source>
        <tissue evidence="4">Testes</tissue>
    </source>
</reference>
<dbReference type="PANTHER" id="PTHR12461">
    <property type="entry name" value="HYPOXIA-INDUCIBLE FACTOR 1 ALPHA INHIBITOR-RELATED"/>
    <property type="match status" value="1"/>
</dbReference>